<dbReference type="EMBL" id="BKCJ011704110">
    <property type="protein sequence ID" value="GFD47648.1"/>
    <property type="molecule type" value="Genomic_DNA"/>
</dbReference>
<comment type="caution">
    <text evidence="1">The sequence shown here is derived from an EMBL/GenBank/DDBJ whole genome shotgun (WGS) entry which is preliminary data.</text>
</comment>
<proteinExistence type="predicted"/>
<accession>A0A699WPH3</accession>
<evidence type="ECO:0008006" key="2">
    <source>
        <dbReference type="Google" id="ProtNLM"/>
    </source>
</evidence>
<feature type="non-terminal residue" evidence="1">
    <location>
        <position position="87"/>
    </location>
</feature>
<protein>
    <recommendedName>
        <fullName evidence="2">Histidine kinase domain-containing protein</fullName>
    </recommendedName>
</protein>
<reference evidence="1" key="1">
    <citation type="journal article" date="2019" name="Sci. Rep.">
        <title>Draft genome of Tanacetum cinerariifolium, the natural source of mosquito coil.</title>
        <authorList>
            <person name="Yamashiro T."/>
            <person name="Shiraishi A."/>
            <person name="Satake H."/>
            <person name="Nakayama K."/>
        </authorList>
    </citation>
    <scope>NUCLEOTIDE SEQUENCE</scope>
</reference>
<sequence>MGRITASLRAFARRGEDKGQASLGKAVEAALQLLAGRLEASALDLHQQIDDVELAIDQTRLEQILVNLIGNALDAMQAQPLPVLWLE</sequence>
<gene>
    <name evidence="1" type="ORF">Tci_919617</name>
</gene>
<name>A0A699WPH3_TANCI</name>
<evidence type="ECO:0000313" key="1">
    <source>
        <dbReference type="EMBL" id="GFD47648.1"/>
    </source>
</evidence>
<dbReference type="AlphaFoldDB" id="A0A699WPH3"/>
<dbReference type="Gene3D" id="3.30.565.10">
    <property type="entry name" value="Histidine kinase-like ATPase, C-terminal domain"/>
    <property type="match status" value="1"/>
</dbReference>
<organism evidence="1">
    <name type="scientific">Tanacetum cinerariifolium</name>
    <name type="common">Dalmatian daisy</name>
    <name type="synonym">Chrysanthemum cinerariifolium</name>
    <dbReference type="NCBI Taxonomy" id="118510"/>
    <lineage>
        <taxon>Eukaryota</taxon>
        <taxon>Viridiplantae</taxon>
        <taxon>Streptophyta</taxon>
        <taxon>Embryophyta</taxon>
        <taxon>Tracheophyta</taxon>
        <taxon>Spermatophyta</taxon>
        <taxon>Magnoliopsida</taxon>
        <taxon>eudicotyledons</taxon>
        <taxon>Gunneridae</taxon>
        <taxon>Pentapetalae</taxon>
        <taxon>asterids</taxon>
        <taxon>campanulids</taxon>
        <taxon>Asterales</taxon>
        <taxon>Asteraceae</taxon>
        <taxon>Asteroideae</taxon>
        <taxon>Anthemideae</taxon>
        <taxon>Anthemidinae</taxon>
        <taxon>Tanacetum</taxon>
    </lineage>
</organism>
<dbReference type="SUPFAM" id="SSF55874">
    <property type="entry name" value="ATPase domain of HSP90 chaperone/DNA topoisomerase II/histidine kinase"/>
    <property type="match status" value="1"/>
</dbReference>
<dbReference type="InterPro" id="IPR036890">
    <property type="entry name" value="HATPase_C_sf"/>
</dbReference>